<sequence>MDKALLVAGAALFLVGLVQGAVVQEFANPRMALSAHLTAAQSGTALMVAGGVWRAVSLHRHLLRATRWSLVGGMVGLWLGLTLAAVTGASRMLPIAGRGFSASASEELAVSIIVVGSGALTIKGWALLLVGLLRRRAD</sequence>
<comment type="caution">
    <text evidence="2">The sequence shown here is derived from an EMBL/GenBank/DDBJ whole genome shotgun (WGS) entry which is preliminary data.</text>
</comment>
<feature type="transmembrane region" description="Helical" evidence="1">
    <location>
        <begin position="68"/>
        <end position="88"/>
    </location>
</feature>
<gene>
    <name evidence="2" type="ORF">AAW00_01460</name>
</gene>
<dbReference type="PATRIC" id="fig|1581420.6.peg.294"/>
<evidence type="ECO:0000256" key="1">
    <source>
        <dbReference type="SAM" id="Phobius"/>
    </source>
</evidence>
<dbReference type="EMBL" id="LBHB01000001">
    <property type="protein sequence ID" value="KLE35177.1"/>
    <property type="molecule type" value="Genomic_DNA"/>
</dbReference>
<evidence type="ECO:0008006" key="4">
    <source>
        <dbReference type="Google" id="ProtNLM"/>
    </source>
</evidence>
<keyword evidence="3" id="KW-1185">Reference proteome</keyword>
<dbReference type="STRING" id="1581420.AAW00_01460"/>
<evidence type="ECO:0000313" key="2">
    <source>
        <dbReference type="EMBL" id="KLE35177.1"/>
    </source>
</evidence>
<feature type="transmembrane region" description="Helical" evidence="1">
    <location>
        <begin position="108"/>
        <end position="133"/>
    </location>
</feature>
<name>A0A0G9MWN2_9SPHN</name>
<keyword evidence="1" id="KW-1133">Transmembrane helix</keyword>
<keyword evidence="1" id="KW-0812">Transmembrane</keyword>
<dbReference type="AlphaFoldDB" id="A0A0G9MWN2"/>
<dbReference type="Proteomes" id="UP000053464">
    <property type="component" value="Unassembled WGS sequence"/>
</dbReference>
<keyword evidence="1" id="KW-0472">Membrane</keyword>
<reference evidence="2 3" key="1">
    <citation type="submission" date="2015-04" db="EMBL/GenBank/DDBJ databases">
        <title>The draft genome sequence of Erythrobacter luteus KA37.</title>
        <authorList>
            <person name="Zhuang L."/>
            <person name="Liu Y."/>
            <person name="Shao Z."/>
        </authorList>
    </citation>
    <scope>NUCLEOTIDE SEQUENCE [LARGE SCALE GENOMIC DNA]</scope>
    <source>
        <strain evidence="2 3">KA37</strain>
    </source>
</reference>
<accession>A0A0G9MWN2</accession>
<feature type="transmembrane region" description="Helical" evidence="1">
    <location>
        <begin position="36"/>
        <end position="56"/>
    </location>
</feature>
<organism evidence="2 3">
    <name type="scientific">Aurantiacibacter luteus</name>
    <dbReference type="NCBI Taxonomy" id="1581420"/>
    <lineage>
        <taxon>Bacteria</taxon>
        <taxon>Pseudomonadati</taxon>
        <taxon>Pseudomonadota</taxon>
        <taxon>Alphaproteobacteria</taxon>
        <taxon>Sphingomonadales</taxon>
        <taxon>Erythrobacteraceae</taxon>
        <taxon>Aurantiacibacter</taxon>
    </lineage>
</organism>
<evidence type="ECO:0000313" key="3">
    <source>
        <dbReference type="Proteomes" id="UP000053464"/>
    </source>
</evidence>
<protein>
    <recommendedName>
        <fullName evidence="4">Hydrogenase</fullName>
    </recommendedName>
</protein>
<proteinExistence type="predicted"/>